<gene>
    <name evidence="1" type="ORF">FBQ74_09225</name>
</gene>
<organism evidence="1 2">
    <name type="scientific">Salinimonas iocasae</name>
    <dbReference type="NCBI Taxonomy" id="2572577"/>
    <lineage>
        <taxon>Bacteria</taxon>
        <taxon>Pseudomonadati</taxon>
        <taxon>Pseudomonadota</taxon>
        <taxon>Gammaproteobacteria</taxon>
        <taxon>Alteromonadales</taxon>
        <taxon>Alteromonadaceae</taxon>
        <taxon>Alteromonas/Salinimonas group</taxon>
        <taxon>Salinimonas</taxon>
    </lineage>
</organism>
<dbReference type="AlphaFoldDB" id="A0A5B7YEL0"/>
<evidence type="ECO:0008006" key="3">
    <source>
        <dbReference type="Google" id="ProtNLM"/>
    </source>
</evidence>
<sequence length="150" mass="17199">MRVMMFQFLTLCTVTLLLLTGCNKKTDNETGEASEGTPEYAAVAFAQALYNDSDMDEALALSTDRMRRILSSYHTTRNAQRHVMNLKYDKVEIKPDGGNRIGRMQFAEKATITLFFSGSYNDERVEDLRNIHLLRQGGQWKIDRVSNDYM</sequence>
<dbReference type="EMBL" id="CP039852">
    <property type="protein sequence ID" value="QCZ93663.1"/>
    <property type="molecule type" value="Genomic_DNA"/>
</dbReference>
<dbReference type="KEGG" id="salk:FBQ74_09225"/>
<protein>
    <recommendedName>
        <fullName evidence="3">Lipoprotein</fullName>
    </recommendedName>
</protein>
<evidence type="ECO:0000313" key="1">
    <source>
        <dbReference type="EMBL" id="QCZ93663.1"/>
    </source>
</evidence>
<dbReference type="RefSeq" id="WP_139756407.1">
    <property type="nucleotide sequence ID" value="NZ_CP039852.1"/>
</dbReference>
<proteinExistence type="predicted"/>
<keyword evidence="2" id="KW-1185">Reference proteome</keyword>
<dbReference type="Proteomes" id="UP000304912">
    <property type="component" value="Chromosome"/>
</dbReference>
<dbReference type="OrthoDB" id="5767078at2"/>
<dbReference type="PROSITE" id="PS51257">
    <property type="entry name" value="PROKAR_LIPOPROTEIN"/>
    <property type="match status" value="1"/>
</dbReference>
<evidence type="ECO:0000313" key="2">
    <source>
        <dbReference type="Proteomes" id="UP000304912"/>
    </source>
</evidence>
<accession>A0A5B7YEL0</accession>
<name>A0A5B7YEL0_9ALTE</name>
<reference evidence="1 2" key="1">
    <citation type="submission" date="2019-04" db="EMBL/GenBank/DDBJ databases">
        <title>Salinimonas iocasae sp. nov., a halophilic bacterium isolated from the outer tube casing of tubeworms in Okinawa Trough.</title>
        <authorList>
            <person name="Zhang H."/>
            <person name="Wang H."/>
            <person name="Li C."/>
        </authorList>
    </citation>
    <scope>NUCLEOTIDE SEQUENCE [LARGE SCALE GENOMIC DNA]</scope>
    <source>
        <strain evidence="1 2">KX18D6</strain>
    </source>
</reference>